<evidence type="ECO:0000256" key="4">
    <source>
        <dbReference type="ARBA" id="ARBA00023163"/>
    </source>
</evidence>
<sequence>MDSAGERSRRDPTVFDVAALAGVSIASVSRHLSGQRVRSADAIDDAVARLGYRRNDAARTLRLGRSGVVALVVPNVASTFTVTIVQAAERAARAHDYTVALFSGESPHGGGPADDLVEKLRGRVDGAIVIPWSIDDPVVARLAAAGIAVVQLDGEVGESLDGPHAPAADAVVSDHHASGRLVAEHFAAAGHRRVGVVTGRLDTSQARERLAGFLDGARTAGLRVDDAHIARSTDRPDGGHASMHALLSTPSPPTAVFVSSAPMAGGAYRACLERGVRIPDQVSIAVVDRQAFDDLWTPAPTHIDRDLDELARVAADLLFRRLAGEKGPTERRELGVRLVPRASGAPPAHPQ</sequence>
<keyword evidence="7" id="KW-1185">Reference proteome</keyword>
<dbReference type="PANTHER" id="PTHR30146:SF148">
    <property type="entry name" value="HTH-TYPE TRANSCRIPTIONAL REPRESSOR PURR-RELATED"/>
    <property type="match status" value="1"/>
</dbReference>
<dbReference type="SUPFAM" id="SSF53822">
    <property type="entry name" value="Periplasmic binding protein-like I"/>
    <property type="match status" value="1"/>
</dbReference>
<dbReference type="EMBL" id="BAAAQY010000003">
    <property type="protein sequence ID" value="GAA2227798.1"/>
    <property type="molecule type" value="Genomic_DNA"/>
</dbReference>
<dbReference type="CDD" id="cd06267">
    <property type="entry name" value="PBP1_LacI_sugar_binding-like"/>
    <property type="match status" value="1"/>
</dbReference>
<accession>A0ABP5Q8M1</accession>
<dbReference type="Proteomes" id="UP001500929">
    <property type="component" value="Unassembled WGS sequence"/>
</dbReference>
<dbReference type="SMART" id="SM00354">
    <property type="entry name" value="HTH_LACI"/>
    <property type="match status" value="1"/>
</dbReference>
<dbReference type="InterPro" id="IPR010982">
    <property type="entry name" value="Lambda_DNA-bd_dom_sf"/>
</dbReference>
<protein>
    <submittedName>
        <fullName evidence="6">LacI family DNA-binding transcriptional regulator</fullName>
    </submittedName>
</protein>
<dbReference type="Gene3D" id="3.40.50.2300">
    <property type="match status" value="2"/>
</dbReference>
<organism evidence="6 7">
    <name type="scientific">Herbiconiux moechotypicola</name>
    <dbReference type="NCBI Taxonomy" id="637393"/>
    <lineage>
        <taxon>Bacteria</taxon>
        <taxon>Bacillati</taxon>
        <taxon>Actinomycetota</taxon>
        <taxon>Actinomycetes</taxon>
        <taxon>Micrococcales</taxon>
        <taxon>Microbacteriaceae</taxon>
        <taxon>Herbiconiux</taxon>
    </lineage>
</organism>
<dbReference type="RefSeq" id="WP_344443960.1">
    <property type="nucleotide sequence ID" value="NZ_BAAAQY010000003.1"/>
</dbReference>
<dbReference type="InterPro" id="IPR046335">
    <property type="entry name" value="LacI/GalR-like_sensor"/>
</dbReference>
<keyword evidence="1" id="KW-0678">Repressor</keyword>
<feature type="domain" description="HTH lacI-type" evidence="5">
    <location>
        <begin position="12"/>
        <end position="63"/>
    </location>
</feature>
<comment type="caution">
    <text evidence="6">The sequence shown here is derived from an EMBL/GenBank/DDBJ whole genome shotgun (WGS) entry which is preliminary data.</text>
</comment>
<dbReference type="GO" id="GO:0003677">
    <property type="term" value="F:DNA binding"/>
    <property type="evidence" value="ECO:0007669"/>
    <property type="project" value="UniProtKB-KW"/>
</dbReference>
<evidence type="ECO:0000313" key="7">
    <source>
        <dbReference type="Proteomes" id="UP001500929"/>
    </source>
</evidence>
<dbReference type="InterPro" id="IPR000843">
    <property type="entry name" value="HTH_LacI"/>
</dbReference>
<proteinExistence type="predicted"/>
<evidence type="ECO:0000256" key="2">
    <source>
        <dbReference type="ARBA" id="ARBA00023015"/>
    </source>
</evidence>
<evidence type="ECO:0000313" key="6">
    <source>
        <dbReference type="EMBL" id="GAA2227798.1"/>
    </source>
</evidence>
<dbReference type="PANTHER" id="PTHR30146">
    <property type="entry name" value="LACI-RELATED TRANSCRIPTIONAL REPRESSOR"/>
    <property type="match status" value="1"/>
</dbReference>
<dbReference type="Pfam" id="PF13377">
    <property type="entry name" value="Peripla_BP_3"/>
    <property type="match status" value="1"/>
</dbReference>
<name>A0ABP5Q8M1_9MICO</name>
<evidence type="ECO:0000259" key="5">
    <source>
        <dbReference type="PROSITE" id="PS50932"/>
    </source>
</evidence>
<keyword evidence="3 6" id="KW-0238">DNA-binding</keyword>
<evidence type="ECO:0000256" key="3">
    <source>
        <dbReference type="ARBA" id="ARBA00023125"/>
    </source>
</evidence>
<dbReference type="SUPFAM" id="SSF47413">
    <property type="entry name" value="lambda repressor-like DNA-binding domains"/>
    <property type="match status" value="1"/>
</dbReference>
<evidence type="ECO:0000256" key="1">
    <source>
        <dbReference type="ARBA" id="ARBA00022491"/>
    </source>
</evidence>
<dbReference type="PROSITE" id="PS50932">
    <property type="entry name" value="HTH_LACI_2"/>
    <property type="match status" value="1"/>
</dbReference>
<dbReference type="Gene3D" id="1.10.260.40">
    <property type="entry name" value="lambda repressor-like DNA-binding domains"/>
    <property type="match status" value="1"/>
</dbReference>
<gene>
    <name evidence="6" type="ORF">GCM10009851_10090</name>
</gene>
<dbReference type="InterPro" id="IPR028082">
    <property type="entry name" value="Peripla_BP_I"/>
</dbReference>
<keyword evidence="4" id="KW-0804">Transcription</keyword>
<reference evidence="7" key="1">
    <citation type="journal article" date="2019" name="Int. J. Syst. Evol. Microbiol.">
        <title>The Global Catalogue of Microorganisms (GCM) 10K type strain sequencing project: providing services to taxonomists for standard genome sequencing and annotation.</title>
        <authorList>
            <consortium name="The Broad Institute Genomics Platform"/>
            <consortium name="The Broad Institute Genome Sequencing Center for Infectious Disease"/>
            <person name="Wu L."/>
            <person name="Ma J."/>
        </authorList>
    </citation>
    <scope>NUCLEOTIDE SEQUENCE [LARGE SCALE GENOMIC DNA]</scope>
    <source>
        <strain evidence="7">JCM 16117</strain>
    </source>
</reference>
<dbReference type="CDD" id="cd01392">
    <property type="entry name" value="HTH_LacI"/>
    <property type="match status" value="1"/>
</dbReference>
<keyword evidence="2" id="KW-0805">Transcription regulation</keyword>